<accession>A0A081AGE9</accession>
<protein>
    <submittedName>
        <fullName evidence="1">Uncharacterized protein</fullName>
    </submittedName>
</protein>
<comment type="caution">
    <text evidence="1">The sequence shown here is derived from an EMBL/GenBank/DDBJ whole genome shotgun (WGS) entry which is preliminary data.</text>
</comment>
<dbReference type="Proteomes" id="UP000028582">
    <property type="component" value="Unassembled WGS sequence"/>
</dbReference>
<dbReference type="EMBL" id="ANJA01001234">
    <property type="protein sequence ID" value="ETO77960.1"/>
    <property type="molecule type" value="Genomic_DNA"/>
</dbReference>
<evidence type="ECO:0000313" key="2">
    <source>
        <dbReference type="Proteomes" id="UP000028582"/>
    </source>
</evidence>
<dbReference type="AlphaFoldDB" id="A0A081AGE9"/>
<evidence type="ECO:0000313" key="1">
    <source>
        <dbReference type="EMBL" id="ETO77960.1"/>
    </source>
</evidence>
<proteinExistence type="predicted"/>
<sequence length="118" mass="12677">NNWIPIHFQDKETKQLNHLFSGVTLSSTFACFELVNTAKVATTTATETKSGLESTAVKKEISVETKFEEGNRTDIPSITIVDAAAVVLTEEIAGADGADLATHPSHFLAECWILVATA</sequence>
<name>A0A081AGE9_PHYNI</name>
<gene>
    <name evidence="1" type="ORF">F444_06922</name>
</gene>
<organism evidence="1 2">
    <name type="scientific">Phytophthora nicotianae P1976</name>
    <dbReference type="NCBI Taxonomy" id="1317066"/>
    <lineage>
        <taxon>Eukaryota</taxon>
        <taxon>Sar</taxon>
        <taxon>Stramenopiles</taxon>
        <taxon>Oomycota</taxon>
        <taxon>Peronosporomycetes</taxon>
        <taxon>Peronosporales</taxon>
        <taxon>Peronosporaceae</taxon>
        <taxon>Phytophthora</taxon>
    </lineage>
</organism>
<reference evidence="1 2" key="1">
    <citation type="submission" date="2013-11" db="EMBL/GenBank/DDBJ databases">
        <title>The Genome Sequence of Phytophthora parasitica P1976.</title>
        <authorList>
            <consortium name="The Broad Institute Genomics Platform"/>
            <person name="Russ C."/>
            <person name="Tyler B."/>
            <person name="Panabieres F."/>
            <person name="Shan W."/>
            <person name="Tripathy S."/>
            <person name="Grunwald N."/>
            <person name="Machado M."/>
            <person name="Johnson C.S."/>
            <person name="Walker B."/>
            <person name="Young S."/>
            <person name="Zeng Q."/>
            <person name="Gargeya S."/>
            <person name="Fitzgerald M."/>
            <person name="Haas B."/>
            <person name="Abouelleil A."/>
            <person name="Allen A.W."/>
            <person name="Alvarado L."/>
            <person name="Arachchi H.M."/>
            <person name="Berlin A.M."/>
            <person name="Chapman S.B."/>
            <person name="Gainer-Dewar J."/>
            <person name="Goldberg J."/>
            <person name="Griggs A."/>
            <person name="Gujja S."/>
            <person name="Hansen M."/>
            <person name="Howarth C."/>
            <person name="Imamovic A."/>
            <person name="Ireland A."/>
            <person name="Larimer J."/>
            <person name="McCowan C."/>
            <person name="Murphy C."/>
            <person name="Pearson M."/>
            <person name="Poon T.W."/>
            <person name="Priest M."/>
            <person name="Roberts A."/>
            <person name="Saif S."/>
            <person name="Shea T."/>
            <person name="Sisk P."/>
            <person name="Sykes S."/>
            <person name="Wortman J."/>
            <person name="Nusbaum C."/>
            <person name="Birren B."/>
        </authorList>
    </citation>
    <scope>NUCLEOTIDE SEQUENCE [LARGE SCALE GENOMIC DNA]</scope>
    <source>
        <strain evidence="1 2">P1976</strain>
    </source>
</reference>
<feature type="non-terminal residue" evidence="1">
    <location>
        <position position="1"/>
    </location>
</feature>